<dbReference type="OrthoDB" id="512662at2759"/>
<evidence type="ECO:0000259" key="1">
    <source>
        <dbReference type="PROSITE" id="PS51186"/>
    </source>
</evidence>
<accession>A0A2I1BW63</accession>
<dbReference type="RefSeq" id="XP_024678218.1">
    <property type="nucleotide sequence ID" value="XM_024830345.1"/>
</dbReference>
<dbReference type="PROSITE" id="PS51186">
    <property type="entry name" value="GNAT"/>
    <property type="match status" value="1"/>
</dbReference>
<gene>
    <name evidence="2" type="ORF">P174DRAFT_464055</name>
</gene>
<protein>
    <submittedName>
        <fullName evidence="2">Putative GNAT family N-acetyltransferase</fullName>
    </submittedName>
</protein>
<evidence type="ECO:0000313" key="3">
    <source>
        <dbReference type="Proteomes" id="UP000234474"/>
    </source>
</evidence>
<dbReference type="VEuPathDB" id="FungiDB:P174DRAFT_464055"/>
<organism evidence="2 3">
    <name type="scientific">Aspergillus novofumigatus (strain IBT 16806)</name>
    <dbReference type="NCBI Taxonomy" id="1392255"/>
    <lineage>
        <taxon>Eukaryota</taxon>
        <taxon>Fungi</taxon>
        <taxon>Dikarya</taxon>
        <taxon>Ascomycota</taxon>
        <taxon>Pezizomycotina</taxon>
        <taxon>Eurotiomycetes</taxon>
        <taxon>Eurotiomycetidae</taxon>
        <taxon>Eurotiales</taxon>
        <taxon>Aspergillaceae</taxon>
        <taxon>Aspergillus</taxon>
        <taxon>Aspergillus subgen. Fumigati</taxon>
    </lineage>
</organism>
<dbReference type="CDD" id="cd04301">
    <property type="entry name" value="NAT_SF"/>
    <property type="match status" value="1"/>
</dbReference>
<dbReference type="PANTHER" id="PTHR42791:SF1">
    <property type="entry name" value="N-ACETYLTRANSFERASE DOMAIN-CONTAINING PROTEIN"/>
    <property type="match status" value="1"/>
</dbReference>
<dbReference type="OMA" id="WQYRRVQ"/>
<dbReference type="GO" id="GO:0016747">
    <property type="term" value="F:acyltransferase activity, transferring groups other than amino-acyl groups"/>
    <property type="evidence" value="ECO:0007669"/>
    <property type="project" value="InterPro"/>
</dbReference>
<keyword evidence="2" id="KW-0808">Transferase</keyword>
<name>A0A2I1BW63_ASPN1</name>
<dbReference type="Proteomes" id="UP000234474">
    <property type="component" value="Unassembled WGS sequence"/>
</dbReference>
<dbReference type="Pfam" id="PF13508">
    <property type="entry name" value="Acetyltransf_7"/>
    <property type="match status" value="1"/>
</dbReference>
<sequence>MVTDQELPLFQVHDDPEAIRAVANTITSSFADDPLIRWLRPLAGPWSASDPNTSKWQYRRVLRAAADGIVLISATVTEVDQELHKDGKVCERLTVERDAGAVALLFPPRRRCRWTLGRILLWWKVWFLDTVSPVHEKGGNDKRLKQLMDAHERVVTNVQDTYHIPDLWYLEVIAVHPCLQGRGLGRKALRSVLDHTNDEPVILECTNGDNVAFYERLGFKVVEEVELVEDGAGVKLWFMLRQGLRKQTD</sequence>
<dbReference type="PANTHER" id="PTHR42791">
    <property type="entry name" value="GNAT FAMILY ACETYLTRANSFERASE"/>
    <property type="match status" value="1"/>
</dbReference>
<dbReference type="InterPro" id="IPR016181">
    <property type="entry name" value="Acyl_CoA_acyltransferase"/>
</dbReference>
<dbReference type="Gene3D" id="3.40.630.30">
    <property type="match status" value="1"/>
</dbReference>
<comment type="caution">
    <text evidence="2">The sequence shown here is derived from an EMBL/GenBank/DDBJ whole genome shotgun (WGS) entry which is preliminary data.</text>
</comment>
<keyword evidence="3" id="KW-1185">Reference proteome</keyword>
<dbReference type="SUPFAM" id="SSF55729">
    <property type="entry name" value="Acyl-CoA N-acyltransferases (Nat)"/>
    <property type="match status" value="1"/>
</dbReference>
<dbReference type="EMBL" id="MSZS01000009">
    <property type="protein sequence ID" value="PKX89623.1"/>
    <property type="molecule type" value="Genomic_DNA"/>
</dbReference>
<dbReference type="InterPro" id="IPR052523">
    <property type="entry name" value="Trichothecene_AcTrans"/>
</dbReference>
<reference evidence="3" key="1">
    <citation type="journal article" date="2018" name="Proc. Natl. Acad. Sci. U.S.A.">
        <title>Linking secondary metabolites to gene clusters through genome sequencing of six diverse Aspergillus species.</title>
        <authorList>
            <person name="Kaerboelling I."/>
            <person name="Vesth T.C."/>
            <person name="Frisvad J.C."/>
            <person name="Nybo J.L."/>
            <person name="Theobald S."/>
            <person name="Kuo A."/>
            <person name="Bowyer P."/>
            <person name="Matsuda Y."/>
            <person name="Mondo S."/>
            <person name="Lyhne E.K."/>
            <person name="Kogle M.E."/>
            <person name="Clum A."/>
            <person name="Lipzen A."/>
            <person name="Salamov A."/>
            <person name="Ngan C.Y."/>
            <person name="Daum C."/>
            <person name="Chiniquy J."/>
            <person name="Barry K."/>
            <person name="LaButti K."/>
            <person name="Haridas S."/>
            <person name="Simmons B.A."/>
            <person name="Magnuson J.K."/>
            <person name="Mortensen U.H."/>
            <person name="Larsen T.O."/>
            <person name="Grigoriev I.V."/>
            <person name="Baker S.E."/>
            <person name="Andersen M.R."/>
        </authorList>
    </citation>
    <scope>NUCLEOTIDE SEQUENCE [LARGE SCALE GENOMIC DNA]</scope>
    <source>
        <strain evidence="3">IBT 16806</strain>
    </source>
</reference>
<proteinExistence type="predicted"/>
<evidence type="ECO:0000313" key="2">
    <source>
        <dbReference type="EMBL" id="PKX89623.1"/>
    </source>
</evidence>
<dbReference type="AlphaFoldDB" id="A0A2I1BW63"/>
<dbReference type="InterPro" id="IPR000182">
    <property type="entry name" value="GNAT_dom"/>
</dbReference>
<dbReference type="GeneID" id="36537671"/>
<feature type="domain" description="N-acetyltransferase" evidence="1">
    <location>
        <begin position="104"/>
        <end position="241"/>
    </location>
</feature>